<keyword evidence="3" id="KW-1185">Reference proteome</keyword>
<evidence type="ECO:0000313" key="3">
    <source>
        <dbReference type="Proteomes" id="UP000035722"/>
    </source>
</evidence>
<dbReference type="EMBL" id="CAQI01000059">
    <property type="protein sequence ID" value="CCQ48503.1"/>
    <property type="molecule type" value="Genomic_DNA"/>
</dbReference>
<evidence type="ECO:0000313" key="2">
    <source>
        <dbReference type="EMBL" id="CCQ48503.1"/>
    </source>
</evidence>
<dbReference type="STRING" id="861266.ARTSIC4J27_4508"/>
<name>A0A024H930_9MICC</name>
<gene>
    <name evidence="2" type="ORF">ARTSIC4J27_4508</name>
</gene>
<feature type="region of interest" description="Disordered" evidence="1">
    <location>
        <begin position="1"/>
        <end position="37"/>
    </location>
</feature>
<comment type="caution">
    <text evidence="2">The sequence shown here is derived from an EMBL/GenBank/DDBJ whole genome shotgun (WGS) entry which is preliminary data.</text>
</comment>
<dbReference type="Proteomes" id="UP000035722">
    <property type="component" value="Unassembled WGS sequence"/>
</dbReference>
<proteinExistence type="predicted"/>
<protein>
    <submittedName>
        <fullName evidence="2">Uncharacterized protein</fullName>
    </submittedName>
</protein>
<accession>A0A024H930</accession>
<dbReference type="AlphaFoldDB" id="A0A024H930"/>
<evidence type="ECO:0000256" key="1">
    <source>
        <dbReference type="SAM" id="MobiDB-lite"/>
    </source>
</evidence>
<sequence length="37" mass="3982">MPRVGKGRACYGSGGHAHCQRSRNGGRPASQNWHDCS</sequence>
<organism evidence="2 3">
    <name type="scientific">Pseudarthrobacter siccitolerans</name>
    <dbReference type="NCBI Taxonomy" id="861266"/>
    <lineage>
        <taxon>Bacteria</taxon>
        <taxon>Bacillati</taxon>
        <taxon>Actinomycetota</taxon>
        <taxon>Actinomycetes</taxon>
        <taxon>Micrococcales</taxon>
        <taxon>Micrococcaceae</taxon>
        <taxon>Pseudarthrobacter</taxon>
    </lineage>
</organism>
<reference evidence="3" key="1">
    <citation type="journal article" date="2014" name="Genome Announc.">
        <title>Genome Sequence of Arthrobacter siccitolerans 4J27, a Xeroprotectant-Producing Desiccation-Tolerant Microorganism.</title>
        <authorList>
            <person name="Manzanera M."/>
            <person name="Santa-Cruz-Calvo L."/>
            <person name="Vilchez J.I."/>
            <person name="Garcia-Fontana C."/>
            <person name="Silva-Castro G.A."/>
            <person name="Calvo C."/>
            <person name="Gonzalez-Lopez J."/>
        </authorList>
    </citation>
    <scope>NUCLEOTIDE SEQUENCE [LARGE SCALE GENOMIC DNA]</scope>
    <source>
        <strain evidence="3">4J27</strain>
    </source>
</reference>